<dbReference type="PANTHER" id="PTHR42839:SF2">
    <property type="entry name" value="ISOCHORISMATE SYNTHASE ENTC"/>
    <property type="match status" value="1"/>
</dbReference>
<dbReference type="RefSeq" id="WP_248654350.1">
    <property type="nucleotide sequence ID" value="NZ_CP096658.1"/>
</dbReference>
<proteinExistence type="inferred from homology"/>
<evidence type="ECO:0000256" key="4">
    <source>
        <dbReference type="ARBA" id="ARBA00023235"/>
    </source>
</evidence>
<gene>
    <name evidence="8" type="ORF">M0R88_15240</name>
</gene>
<dbReference type="SUPFAM" id="SSF56322">
    <property type="entry name" value="ADC synthase"/>
    <property type="match status" value="1"/>
</dbReference>
<comment type="similarity">
    <text evidence="2">Belongs to the isochorismate synthase family.</text>
</comment>
<comment type="catalytic activity">
    <reaction evidence="1">
        <text>chorismate = isochorismate</text>
        <dbReference type="Rhea" id="RHEA:18985"/>
        <dbReference type="ChEBI" id="CHEBI:29748"/>
        <dbReference type="ChEBI" id="CHEBI:29780"/>
        <dbReference type="EC" id="5.4.4.2"/>
    </reaction>
</comment>
<dbReference type="AlphaFoldDB" id="A0A8U0IGQ4"/>
<accession>A0A8U0IGQ4</accession>
<feature type="region of interest" description="Disordered" evidence="6">
    <location>
        <begin position="165"/>
        <end position="188"/>
    </location>
</feature>
<dbReference type="KEGG" id="haxz:M0R88_15240"/>
<name>A0A8U0IGQ4_9EURY</name>
<sequence length="452" mass="48807">MESPPRDGQVSAEPIGSALVSRAVELPDCDPRPFLAGRDAPRIYWTSPYGPEFAGGGTAARIAAEGADRFETVREAADDLLSDLNYDGPEAARPRLFGGFAFHADHDPAPPWQGFGGGEFVLPRTQLTRANGETWLTVSARDASLEAVERELAEVREALTDARERATGTDLRNGGPPGVRSTTSTTTREEWAEQVSAAVSRIEAGDLRKVTLAQALAVELAGEISIPDALARLGESYPDCFRFCFEPTTHGAFFGATPERLATLRGRTVETDALAGSVGRGDTPEEDAELEASIEESEKMAHEHELVVETIRDQLSPVSGEVRVADRRVRKLATIQHLWTPIEADLSDDGHVLSIVEALHPTPAVGGLPPETALRTIRETESFDRGWYAAPVGWFDAEGDGTFAVGLRSAVTDGTTATLFAGNGIIADSDPDEEYEEVQLKYRPILDELEDE</sequence>
<dbReference type="GO" id="GO:0008909">
    <property type="term" value="F:isochorismate synthase activity"/>
    <property type="evidence" value="ECO:0007669"/>
    <property type="project" value="UniProtKB-EC"/>
</dbReference>
<keyword evidence="4 8" id="KW-0413">Isomerase</keyword>
<dbReference type="Proteomes" id="UP000830434">
    <property type="component" value="Chromosome"/>
</dbReference>
<evidence type="ECO:0000256" key="6">
    <source>
        <dbReference type="SAM" id="MobiDB-lite"/>
    </source>
</evidence>
<protein>
    <recommendedName>
        <fullName evidence="3">isochorismate synthase</fullName>
        <ecNumber evidence="3">5.4.4.2</ecNumber>
    </recommendedName>
    <alternativeName>
        <fullName evidence="5">Isochorismate mutase</fullName>
    </alternativeName>
</protein>
<reference evidence="8" key="1">
    <citation type="submission" date="2022-04" db="EMBL/GenBank/DDBJ databases">
        <title>Diverse halophilic archaea isolated from saline environments.</title>
        <authorList>
            <person name="Cui H.-L."/>
        </authorList>
    </citation>
    <scope>NUCLEOTIDE SEQUENCE</scope>
    <source>
        <strain evidence="8">XZYJT40</strain>
    </source>
</reference>
<dbReference type="Pfam" id="PF00425">
    <property type="entry name" value="Chorismate_bind"/>
    <property type="match status" value="1"/>
</dbReference>
<dbReference type="EMBL" id="CP096658">
    <property type="protein sequence ID" value="UPV99860.1"/>
    <property type="molecule type" value="Genomic_DNA"/>
</dbReference>
<evidence type="ECO:0000256" key="3">
    <source>
        <dbReference type="ARBA" id="ARBA00012824"/>
    </source>
</evidence>
<dbReference type="InterPro" id="IPR004561">
    <property type="entry name" value="IsoChor_synthase"/>
</dbReference>
<dbReference type="NCBIfam" id="TIGR00543">
    <property type="entry name" value="isochor_syn"/>
    <property type="match status" value="1"/>
</dbReference>
<keyword evidence="9" id="KW-1185">Reference proteome</keyword>
<evidence type="ECO:0000256" key="1">
    <source>
        <dbReference type="ARBA" id="ARBA00000799"/>
    </source>
</evidence>
<evidence type="ECO:0000256" key="5">
    <source>
        <dbReference type="ARBA" id="ARBA00041564"/>
    </source>
</evidence>
<evidence type="ECO:0000313" key="9">
    <source>
        <dbReference type="Proteomes" id="UP000830434"/>
    </source>
</evidence>
<organism evidence="8 9">
    <name type="scientific">Halorussus gelatinilyticus</name>
    <dbReference type="NCBI Taxonomy" id="2937524"/>
    <lineage>
        <taxon>Archaea</taxon>
        <taxon>Methanobacteriati</taxon>
        <taxon>Methanobacteriota</taxon>
        <taxon>Stenosarchaea group</taxon>
        <taxon>Halobacteria</taxon>
        <taxon>Halobacteriales</taxon>
        <taxon>Haladaptataceae</taxon>
        <taxon>Halorussus</taxon>
    </lineage>
</organism>
<evidence type="ECO:0000256" key="2">
    <source>
        <dbReference type="ARBA" id="ARBA00005297"/>
    </source>
</evidence>
<dbReference type="EC" id="5.4.4.2" evidence="3"/>
<evidence type="ECO:0000313" key="8">
    <source>
        <dbReference type="EMBL" id="UPV99860.1"/>
    </source>
</evidence>
<dbReference type="InterPro" id="IPR005801">
    <property type="entry name" value="ADC_synthase"/>
</dbReference>
<feature type="domain" description="Chorismate-utilising enzyme C-terminal" evidence="7">
    <location>
        <begin position="188"/>
        <end position="441"/>
    </location>
</feature>
<dbReference type="PANTHER" id="PTHR42839">
    <property type="entry name" value="ISOCHORISMATE SYNTHASE ENTC"/>
    <property type="match status" value="1"/>
</dbReference>
<dbReference type="GeneID" id="72191237"/>
<dbReference type="Gene3D" id="3.60.120.10">
    <property type="entry name" value="Anthranilate synthase"/>
    <property type="match status" value="1"/>
</dbReference>
<dbReference type="InterPro" id="IPR015890">
    <property type="entry name" value="Chorismate_C"/>
</dbReference>
<evidence type="ECO:0000259" key="7">
    <source>
        <dbReference type="Pfam" id="PF00425"/>
    </source>
</evidence>